<feature type="coiled-coil region" evidence="1">
    <location>
        <begin position="289"/>
        <end position="330"/>
    </location>
</feature>
<evidence type="ECO:0000256" key="2">
    <source>
        <dbReference type="SAM" id="MobiDB-lite"/>
    </source>
</evidence>
<evidence type="ECO:0000313" key="4">
    <source>
        <dbReference type="Proteomes" id="UP000626109"/>
    </source>
</evidence>
<dbReference type="EMBL" id="CAJNNW010026958">
    <property type="protein sequence ID" value="CAE8688784.1"/>
    <property type="molecule type" value="Genomic_DNA"/>
</dbReference>
<comment type="caution">
    <text evidence="3">The sequence shown here is derived from an EMBL/GenBank/DDBJ whole genome shotgun (WGS) entry which is preliminary data.</text>
</comment>
<dbReference type="Proteomes" id="UP000626109">
    <property type="component" value="Unassembled WGS sequence"/>
</dbReference>
<keyword evidence="1" id="KW-0175">Coiled coil</keyword>
<feature type="coiled-coil region" evidence="1">
    <location>
        <begin position="118"/>
        <end position="152"/>
    </location>
</feature>
<evidence type="ECO:0000313" key="3">
    <source>
        <dbReference type="EMBL" id="CAE8688784.1"/>
    </source>
</evidence>
<feature type="coiled-coil region" evidence="1">
    <location>
        <begin position="209"/>
        <end position="243"/>
    </location>
</feature>
<name>A0A813K2S1_POLGL</name>
<feature type="region of interest" description="Disordered" evidence="2">
    <location>
        <begin position="69"/>
        <end position="104"/>
    </location>
</feature>
<organism evidence="3 4">
    <name type="scientific">Polarella glacialis</name>
    <name type="common">Dinoflagellate</name>
    <dbReference type="NCBI Taxonomy" id="89957"/>
    <lineage>
        <taxon>Eukaryota</taxon>
        <taxon>Sar</taxon>
        <taxon>Alveolata</taxon>
        <taxon>Dinophyceae</taxon>
        <taxon>Suessiales</taxon>
        <taxon>Suessiaceae</taxon>
        <taxon>Polarella</taxon>
    </lineage>
</organism>
<protein>
    <submittedName>
        <fullName evidence="3">Uncharacterized protein</fullName>
    </submittedName>
</protein>
<feature type="non-terminal residue" evidence="3">
    <location>
        <position position="1"/>
    </location>
</feature>
<feature type="compositionally biased region" description="Low complexity" evidence="2">
    <location>
        <begin position="86"/>
        <end position="95"/>
    </location>
</feature>
<proteinExistence type="predicted"/>
<dbReference type="SUPFAM" id="SSF57997">
    <property type="entry name" value="Tropomyosin"/>
    <property type="match status" value="1"/>
</dbReference>
<dbReference type="AlphaFoldDB" id="A0A813K2S1"/>
<gene>
    <name evidence="3" type="ORF">PGLA2088_LOCUS26129</name>
</gene>
<reference evidence="3" key="1">
    <citation type="submission" date="2021-02" db="EMBL/GenBank/DDBJ databases">
        <authorList>
            <person name="Dougan E. K."/>
            <person name="Rhodes N."/>
            <person name="Thang M."/>
            <person name="Chan C."/>
        </authorList>
    </citation>
    <scope>NUCLEOTIDE SEQUENCE</scope>
</reference>
<dbReference type="Gene3D" id="1.10.287.1490">
    <property type="match status" value="1"/>
</dbReference>
<evidence type="ECO:0000256" key="1">
    <source>
        <dbReference type="SAM" id="Coils"/>
    </source>
</evidence>
<feature type="region of interest" description="Disordered" evidence="2">
    <location>
        <begin position="527"/>
        <end position="548"/>
    </location>
</feature>
<accession>A0A813K2S1</accession>
<sequence>ARHATGGAGVPTKSLAAIHQVKAIHPVRALNSRPGSAQVAAVAPTRTAVTPTAVVSTIAAGPWPATGLSRPVVSAEGPPRPLVTASPPRQRSQSPPISPPAKVDLPASAARDALYEYAEKLSKQVTLLEGNVMQLEEERDALRSENEVIGEHVYGLQKENSMLHDMGWSSHVEKAQLTKRSEGVSAEADHLHQKMLHQASRLEAVLGDNRLLRSTMESLQSERAQLKHSVAGLEAALESVRQDLEQRALREGSLMDRKAGLERQLEEVVSEKARLDGLVSSQHVEIAKLQHLRKDLQAEKARSHALAQKLETAEMEISRCYQEKAELDQMVSTLHVETAQMRTQRDSVMTEVPHLKGHLQQQDVLMSDLEHQVSSLQHAVQDMQGRNGALETEVKSLGYALHKAREQGSQHEQAAKTLHAERMRLQEALDGMRTSKAESESRLGAAAGEKGLLQAHFEQVNAEREQMHMRVQQSSGETSALRSRMAGLEKMVQEYQEESCSLQEKVRFFSDQKEDLEEKLAQRNQLYAAQRSPPAPLLQPSGILGGAL</sequence>